<evidence type="ECO:0000259" key="3">
    <source>
        <dbReference type="PROSITE" id="PS51186"/>
    </source>
</evidence>
<gene>
    <name evidence="4" type="ORF">SDC9_103450</name>
</gene>
<feature type="domain" description="N-acetyltransferase" evidence="3">
    <location>
        <begin position="1"/>
        <end position="164"/>
    </location>
</feature>
<name>A0A645AWF7_9ZZZZ</name>
<comment type="caution">
    <text evidence="4">The sequence shown here is derived from an EMBL/GenBank/DDBJ whole genome shotgun (WGS) entry which is preliminary data.</text>
</comment>
<accession>A0A645AWF7</accession>
<evidence type="ECO:0000313" key="4">
    <source>
        <dbReference type="EMBL" id="MPM56641.1"/>
    </source>
</evidence>
<dbReference type="EC" id="2.3.1.-" evidence="4"/>
<dbReference type="PANTHER" id="PTHR43072:SF23">
    <property type="entry name" value="UPF0039 PROTEIN C11D3.02C"/>
    <property type="match status" value="1"/>
</dbReference>
<dbReference type="InterPro" id="IPR000182">
    <property type="entry name" value="GNAT_dom"/>
</dbReference>
<evidence type="ECO:0000256" key="2">
    <source>
        <dbReference type="ARBA" id="ARBA00023315"/>
    </source>
</evidence>
<dbReference type="EMBL" id="VSSQ01015857">
    <property type="protein sequence ID" value="MPM56641.1"/>
    <property type="molecule type" value="Genomic_DNA"/>
</dbReference>
<protein>
    <submittedName>
        <fullName evidence="4">L-methionine sulfoximine/L-methionine sulfone acetyltransferase</fullName>
        <ecNumber evidence="4">2.3.1.-</ecNumber>
    </submittedName>
</protein>
<dbReference type="AlphaFoldDB" id="A0A645AWF7"/>
<reference evidence="4" key="1">
    <citation type="submission" date="2019-08" db="EMBL/GenBank/DDBJ databases">
        <authorList>
            <person name="Kucharzyk K."/>
            <person name="Murdoch R.W."/>
            <person name="Higgins S."/>
            <person name="Loffler F."/>
        </authorList>
    </citation>
    <scope>NUCLEOTIDE SEQUENCE</scope>
</reference>
<sequence length="172" mass="19333">MHLIECSRSYADQILAIYNDVIKTSTAMFETHERNQAYMSTWFDAKEQSGYPVIGLVDDQDVLLAFGTYGSFRSSSGYLYTIEHSIHVRKEHRGKGLGKIILTALIEKAIGQQYHCMVGAIDSENTASIHLHEKTGFESIGVVKEAGYKFGTWRSLVLMQLLFPIPEKPKGI</sequence>
<keyword evidence="2 4" id="KW-0012">Acyltransferase</keyword>
<keyword evidence="1 4" id="KW-0808">Transferase</keyword>
<organism evidence="4">
    <name type="scientific">bioreactor metagenome</name>
    <dbReference type="NCBI Taxonomy" id="1076179"/>
    <lineage>
        <taxon>unclassified sequences</taxon>
        <taxon>metagenomes</taxon>
        <taxon>ecological metagenomes</taxon>
    </lineage>
</organism>
<proteinExistence type="predicted"/>
<dbReference type="SUPFAM" id="SSF55729">
    <property type="entry name" value="Acyl-CoA N-acyltransferases (Nat)"/>
    <property type="match status" value="1"/>
</dbReference>
<dbReference type="Pfam" id="PF00583">
    <property type="entry name" value="Acetyltransf_1"/>
    <property type="match status" value="1"/>
</dbReference>
<dbReference type="PANTHER" id="PTHR43072">
    <property type="entry name" value="N-ACETYLTRANSFERASE"/>
    <property type="match status" value="1"/>
</dbReference>
<dbReference type="CDD" id="cd04301">
    <property type="entry name" value="NAT_SF"/>
    <property type="match status" value="1"/>
</dbReference>
<evidence type="ECO:0000256" key="1">
    <source>
        <dbReference type="ARBA" id="ARBA00022679"/>
    </source>
</evidence>
<dbReference type="InterPro" id="IPR016181">
    <property type="entry name" value="Acyl_CoA_acyltransferase"/>
</dbReference>
<dbReference type="Gene3D" id="3.40.630.30">
    <property type="match status" value="1"/>
</dbReference>
<dbReference type="GO" id="GO:0016747">
    <property type="term" value="F:acyltransferase activity, transferring groups other than amino-acyl groups"/>
    <property type="evidence" value="ECO:0007669"/>
    <property type="project" value="InterPro"/>
</dbReference>
<dbReference type="PROSITE" id="PS51186">
    <property type="entry name" value="GNAT"/>
    <property type="match status" value="1"/>
</dbReference>